<organism evidence="1 2">
    <name type="scientific">Mytilus coruscus</name>
    <name type="common">Sea mussel</name>
    <dbReference type="NCBI Taxonomy" id="42192"/>
    <lineage>
        <taxon>Eukaryota</taxon>
        <taxon>Metazoa</taxon>
        <taxon>Spiralia</taxon>
        <taxon>Lophotrochozoa</taxon>
        <taxon>Mollusca</taxon>
        <taxon>Bivalvia</taxon>
        <taxon>Autobranchia</taxon>
        <taxon>Pteriomorphia</taxon>
        <taxon>Mytilida</taxon>
        <taxon>Mytiloidea</taxon>
        <taxon>Mytilidae</taxon>
        <taxon>Mytilinae</taxon>
        <taxon>Mytilus</taxon>
    </lineage>
</organism>
<evidence type="ECO:0000313" key="1">
    <source>
        <dbReference type="EMBL" id="CAC5417004.1"/>
    </source>
</evidence>
<accession>A0A6J8E8D5</accession>
<evidence type="ECO:0008006" key="3">
    <source>
        <dbReference type="Google" id="ProtNLM"/>
    </source>
</evidence>
<protein>
    <recommendedName>
        <fullName evidence="3">Reverse transcriptase domain-containing protein</fullName>
    </recommendedName>
</protein>
<name>A0A6J8E8D5_MYTCO</name>
<dbReference type="OrthoDB" id="6153050at2759"/>
<sequence length="186" mass="21329">MVFLGPKLYCFFSKPIGEICKRHNMWYHCYANDTQVYLVIKPLDNWNNISARLETCMADISSWMCSNKLKLNEDKTELIIFSPKHGVKKFSDCHLTFGKNIVSDSACVKNLGVYFDKTLAMDQQISATSKSCFYQIRNISRIRPFITENAAKTLVCSSVTSRLDYGNALLYGFPLNAIQRLQRVQL</sequence>
<gene>
    <name evidence="1" type="ORF">MCOR_49560</name>
</gene>
<dbReference type="PANTHER" id="PTHR33332">
    <property type="entry name" value="REVERSE TRANSCRIPTASE DOMAIN-CONTAINING PROTEIN"/>
    <property type="match status" value="1"/>
</dbReference>
<dbReference type="Proteomes" id="UP000507470">
    <property type="component" value="Unassembled WGS sequence"/>
</dbReference>
<evidence type="ECO:0000313" key="2">
    <source>
        <dbReference type="Proteomes" id="UP000507470"/>
    </source>
</evidence>
<proteinExistence type="predicted"/>
<dbReference type="AlphaFoldDB" id="A0A6J8E8D5"/>
<keyword evidence="2" id="KW-1185">Reference proteome</keyword>
<reference evidence="1 2" key="1">
    <citation type="submission" date="2020-06" db="EMBL/GenBank/DDBJ databases">
        <authorList>
            <person name="Li R."/>
            <person name="Bekaert M."/>
        </authorList>
    </citation>
    <scope>NUCLEOTIDE SEQUENCE [LARGE SCALE GENOMIC DNA]</scope>
    <source>
        <strain evidence="2">wild</strain>
    </source>
</reference>
<dbReference type="EMBL" id="CACVKT020008726">
    <property type="protein sequence ID" value="CAC5417004.1"/>
    <property type="molecule type" value="Genomic_DNA"/>
</dbReference>